<feature type="domain" description="Nicotinate phosphoribosyltransferase N-terminal" evidence="11">
    <location>
        <begin position="14"/>
        <end position="144"/>
    </location>
</feature>
<dbReference type="InterPro" id="IPR006405">
    <property type="entry name" value="Nic_PRibTrfase_pncB"/>
</dbReference>
<protein>
    <recommendedName>
        <fullName evidence="3 9">Nicotinate phosphoribosyltransferase</fullName>
        <ecNumber evidence="3 9">6.3.4.21</ecNumber>
    </recommendedName>
</protein>
<dbReference type="EC" id="6.3.4.21" evidence="3 9"/>
<dbReference type="InterPro" id="IPR013785">
    <property type="entry name" value="Aldolase_TIM"/>
</dbReference>
<dbReference type="PANTHER" id="PTHR11098">
    <property type="entry name" value="NICOTINATE PHOSPHORIBOSYLTRANSFERASE"/>
    <property type="match status" value="1"/>
</dbReference>
<evidence type="ECO:0000313" key="12">
    <source>
        <dbReference type="EMBL" id="MFC3105832.1"/>
    </source>
</evidence>
<evidence type="ECO:0000256" key="5">
    <source>
        <dbReference type="ARBA" id="ARBA00022598"/>
    </source>
</evidence>
<dbReference type="PANTHER" id="PTHR11098:SF1">
    <property type="entry name" value="NICOTINATE PHOSPHORIBOSYLTRANSFERASE"/>
    <property type="match status" value="1"/>
</dbReference>
<comment type="function">
    <text evidence="9">Catalyzes the first step in the biosynthesis of NAD from nicotinic acid, the ATP-dependent synthesis of beta-nicotinate D-ribonucleotide from nicotinate and 5-phospho-D-ribose 1-phosphate.</text>
</comment>
<evidence type="ECO:0000256" key="1">
    <source>
        <dbReference type="ARBA" id="ARBA00004952"/>
    </source>
</evidence>
<reference evidence="13" key="1">
    <citation type="journal article" date="2019" name="Int. J. Syst. Evol. Microbiol.">
        <title>The Global Catalogue of Microorganisms (GCM) 10K type strain sequencing project: providing services to taxonomists for standard genome sequencing and annotation.</title>
        <authorList>
            <consortium name="The Broad Institute Genomics Platform"/>
            <consortium name="The Broad Institute Genome Sequencing Center for Infectious Disease"/>
            <person name="Wu L."/>
            <person name="Ma J."/>
        </authorList>
    </citation>
    <scope>NUCLEOTIDE SEQUENCE [LARGE SCALE GENOMIC DNA]</scope>
    <source>
        <strain evidence="13">KCTC 52640</strain>
    </source>
</reference>
<dbReference type="CDD" id="cd01570">
    <property type="entry name" value="NAPRTase_A"/>
    <property type="match status" value="1"/>
</dbReference>
<dbReference type="Proteomes" id="UP001595462">
    <property type="component" value="Unassembled WGS sequence"/>
</dbReference>
<evidence type="ECO:0000256" key="9">
    <source>
        <dbReference type="RuleBase" id="RU365100"/>
    </source>
</evidence>
<keyword evidence="13" id="KW-1185">Reference proteome</keyword>
<sequence>MSALGRLYGRAPALLTDLYQLTMAYGHWYNATHEREAVFHLFFREAPFNNGFAIACGIETAIEYVTRMRFEHDDIAYLATLKDNVGNPLFAEGFLRYLRDFRFTGEIDALPEGTAVFAHQPMLRVRAPILQAQLLETALLNLMNFPTLVATKAARIAHAAGDDPVLDFGLRKAQGIDGGVSAARAAYIGGCAGTSNVLAGKLFGIPVSGTHAHGWVMAFDDELDAFDAYAAALPDHCIFLVDTYNTLEGVENAIRAGKKLRAAGHEMAGIRLDSGDMAELSRAARRRLDEAGFPDAKIAASSNLDEHAIADLKSRGAPIVLWGVGTRLATAQPDAALDGVYKLAALRNDAGRWSYRMKLSDTPGKLTRPGVQQVRRFLDADGAPLADLLYDEAAPKTAWAGGDQSGVREFSADSAHRDLLEPMVRAGERVGQAPALAAVRDHALQQFACFAARPGYPALIDRYLDAATADLRDWLMRRHADGVDDRAAATGVVES</sequence>
<evidence type="ECO:0000259" key="11">
    <source>
        <dbReference type="Pfam" id="PF17767"/>
    </source>
</evidence>
<organism evidence="12 13">
    <name type="scientific">Salinisphaera aquimarina</name>
    <dbReference type="NCBI Taxonomy" id="2094031"/>
    <lineage>
        <taxon>Bacteria</taxon>
        <taxon>Pseudomonadati</taxon>
        <taxon>Pseudomonadota</taxon>
        <taxon>Gammaproteobacteria</taxon>
        <taxon>Salinisphaerales</taxon>
        <taxon>Salinisphaeraceae</taxon>
        <taxon>Salinisphaera</taxon>
    </lineage>
</organism>
<comment type="similarity">
    <text evidence="2 9">Belongs to the NAPRTase family.</text>
</comment>
<dbReference type="GO" id="GO:0016757">
    <property type="term" value="F:glycosyltransferase activity"/>
    <property type="evidence" value="ECO:0007669"/>
    <property type="project" value="UniProtKB-KW"/>
</dbReference>
<evidence type="ECO:0000259" key="10">
    <source>
        <dbReference type="Pfam" id="PF04095"/>
    </source>
</evidence>
<comment type="catalytic activity">
    <reaction evidence="8 9">
        <text>5-phospho-alpha-D-ribose 1-diphosphate + nicotinate + ATP + H2O = nicotinate beta-D-ribonucleotide + ADP + phosphate + diphosphate</text>
        <dbReference type="Rhea" id="RHEA:36163"/>
        <dbReference type="ChEBI" id="CHEBI:15377"/>
        <dbReference type="ChEBI" id="CHEBI:30616"/>
        <dbReference type="ChEBI" id="CHEBI:32544"/>
        <dbReference type="ChEBI" id="CHEBI:33019"/>
        <dbReference type="ChEBI" id="CHEBI:43474"/>
        <dbReference type="ChEBI" id="CHEBI:57502"/>
        <dbReference type="ChEBI" id="CHEBI:58017"/>
        <dbReference type="ChEBI" id="CHEBI:456216"/>
        <dbReference type="EC" id="6.3.4.21"/>
    </reaction>
</comment>
<keyword evidence="6 9" id="KW-0662">Pyridine nucleotide biosynthesis</keyword>
<evidence type="ECO:0000256" key="4">
    <source>
        <dbReference type="ARBA" id="ARBA00022553"/>
    </source>
</evidence>
<dbReference type="InterPro" id="IPR036068">
    <property type="entry name" value="Nicotinate_pribotase-like_C"/>
</dbReference>
<dbReference type="InterPro" id="IPR041525">
    <property type="entry name" value="N/Namide_PRibTrfase"/>
</dbReference>
<evidence type="ECO:0000256" key="6">
    <source>
        <dbReference type="ARBA" id="ARBA00022642"/>
    </source>
</evidence>
<evidence type="ECO:0000313" key="13">
    <source>
        <dbReference type="Proteomes" id="UP001595462"/>
    </source>
</evidence>
<dbReference type="EMBL" id="JBHRSS010000009">
    <property type="protein sequence ID" value="MFC3105832.1"/>
    <property type="molecule type" value="Genomic_DNA"/>
</dbReference>
<evidence type="ECO:0000256" key="3">
    <source>
        <dbReference type="ARBA" id="ARBA00013236"/>
    </source>
</evidence>
<accession>A0ABV7ESS3</accession>
<dbReference type="PIRSF" id="PIRSF000484">
    <property type="entry name" value="NAPRT"/>
    <property type="match status" value="1"/>
</dbReference>
<evidence type="ECO:0000256" key="2">
    <source>
        <dbReference type="ARBA" id="ARBA00010897"/>
    </source>
</evidence>
<dbReference type="SUPFAM" id="SSF54675">
    <property type="entry name" value="Nicotinate/Quinolinate PRTase N-terminal domain-like"/>
    <property type="match status" value="1"/>
</dbReference>
<feature type="domain" description="Nicotinate/nicotinamide phosphoribosyltransferase" evidence="10">
    <location>
        <begin position="167"/>
        <end position="310"/>
    </location>
</feature>
<dbReference type="Pfam" id="PF17767">
    <property type="entry name" value="NAPRTase_N"/>
    <property type="match status" value="1"/>
</dbReference>
<dbReference type="Gene3D" id="3.20.20.70">
    <property type="entry name" value="Aldolase class I"/>
    <property type="match status" value="1"/>
</dbReference>
<gene>
    <name evidence="12" type="ORF">ACFOSU_18335</name>
</gene>
<dbReference type="Pfam" id="PF04095">
    <property type="entry name" value="NAPRTase"/>
    <property type="match status" value="1"/>
</dbReference>
<dbReference type="GO" id="GO:0004516">
    <property type="term" value="F:nicotinate phosphoribosyltransferase activity"/>
    <property type="evidence" value="ECO:0007669"/>
    <property type="project" value="UniProtKB-EC"/>
</dbReference>
<dbReference type="Gene3D" id="3.20.140.10">
    <property type="entry name" value="nicotinate phosphoribosyltransferase"/>
    <property type="match status" value="1"/>
</dbReference>
<proteinExistence type="inferred from homology"/>
<evidence type="ECO:0000256" key="8">
    <source>
        <dbReference type="ARBA" id="ARBA00048668"/>
    </source>
</evidence>
<comment type="caution">
    <text evidence="12">The sequence shown here is derived from an EMBL/GenBank/DDBJ whole genome shotgun (WGS) entry which is preliminary data.</text>
</comment>
<dbReference type="RefSeq" id="WP_380691387.1">
    <property type="nucleotide sequence ID" value="NZ_JBHRSS010000009.1"/>
</dbReference>
<comment type="PTM">
    <text evidence="9">Transiently phosphorylated on a His residue during the reaction cycle. Phosphorylation strongly increases the affinity for substrates and increases the rate of nicotinate D-ribonucleotide production. Dephosphorylation regenerates the low-affinity form of the enzyme, leading to product release.</text>
</comment>
<dbReference type="InterPro" id="IPR040727">
    <property type="entry name" value="NAPRTase_N"/>
</dbReference>
<keyword evidence="5 9" id="KW-0436">Ligase</keyword>
<name>A0ABV7ESS3_9GAMM</name>
<keyword evidence="7 9" id="KW-0808">Transferase</keyword>
<dbReference type="InterPro" id="IPR007229">
    <property type="entry name" value="Nic_PRibTrfase-Fam"/>
</dbReference>
<keyword evidence="4" id="KW-0597">Phosphoprotein</keyword>
<evidence type="ECO:0000256" key="7">
    <source>
        <dbReference type="ARBA" id="ARBA00022679"/>
    </source>
</evidence>
<dbReference type="NCBIfam" id="NF006695">
    <property type="entry name" value="PRK09243.1-2"/>
    <property type="match status" value="1"/>
</dbReference>
<dbReference type="SUPFAM" id="SSF51690">
    <property type="entry name" value="Nicotinate/Quinolinate PRTase C-terminal domain-like"/>
    <property type="match status" value="1"/>
</dbReference>
<dbReference type="NCBIfam" id="TIGR01513">
    <property type="entry name" value="NAPRTase_put"/>
    <property type="match status" value="1"/>
</dbReference>
<keyword evidence="12" id="KW-0328">Glycosyltransferase</keyword>
<comment type="pathway">
    <text evidence="1 9">Cofactor biosynthesis; NAD(+) biosynthesis; nicotinate D-ribonucleotide from nicotinate: step 1/1.</text>
</comment>
<dbReference type="NCBIfam" id="NF009131">
    <property type="entry name" value="PRK12484.1"/>
    <property type="match status" value="1"/>
</dbReference>